<organism evidence="2 3">
    <name type="scientific">Merluccius polli</name>
    <name type="common">Benguela hake</name>
    <name type="synonym">Merluccius cadenati</name>
    <dbReference type="NCBI Taxonomy" id="89951"/>
    <lineage>
        <taxon>Eukaryota</taxon>
        <taxon>Metazoa</taxon>
        <taxon>Chordata</taxon>
        <taxon>Craniata</taxon>
        <taxon>Vertebrata</taxon>
        <taxon>Euteleostomi</taxon>
        <taxon>Actinopterygii</taxon>
        <taxon>Neopterygii</taxon>
        <taxon>Teleostei</taxon>
        <taxon>Neoteleostei</taxon>
        <taxon>Acanthomorphata</taxon>
        <taxon>Zeiogadaria</taxon>
        <taxon>Gadariae</taxon>
        <taxon>Gadiformes</taxon>
        <taxon>Gadoidei</taxon>
        <taxon>Merlucciidae</taxon>
        <taxon>Merluccius</taxon>
    </lineage>
</organism>
<dbReference type="Proteomes" id="UP001174136">
    <property type="component" value="Unassembled WGS sequence"/>
</dbReference>
<dbReference type="EMBL" id="JAOPHQ010006547">
    <property type="protein sequence ID" value="KAK0131377.1"/>
    <property type="molecule type" value="Genomic_DNA"/>
</dbReference>
<keyword evidence="3" id="KW-1185">Reference proteome</keyword>
<evidence type="ECO:0000313" key="3">
    <source>
        <dbReference type="Proteomes" id="UP001174136"/>
    </source>
</evidence>
<dbReference type="AlphaFoldDB" id="A0AA47NP25"/>
<accession>A0AA47NP25</accession>
<feature type="compositionally biased region" description="Basic and acidic residues" evidence="1">
    <location>
        <begin position="50"/>
        <end position="65"/>
    </location>
</feature>
<protein>
    <submittedName>
        <fullName evidence="2">Uncharacterized protein</fullName>
    </submittedName>
</protein>
<proteinExistence type="predicted"/>
<name>A0AA47NP25_MERPO</name>
<evidence type="ECO:0000313" key="2">
    <source>
        <dbReference type="EMBL" id="KAK0131377.1"/>
    </source>
</evidence>
<reference evidence="2" key="1">
    <citation type="journal article" date="2023" name="Front. Mar. Sci.">
        <title>A new Merluccius polli reference genome to investigate the effects of global change in West African waters.</title>
        <authorList>
            <person name="Mateo J.L."/>
            <person name="Blanco-Fernandez C."/>
            <person name="Garcia-Vazquez E."/>
            <person name="Machado-Schiaffino G."/>
        </authorList>
    </citation>
    <scope>NUCLEOTIDE SEQUENCE</scope>
    <source>
        <strain evidence="2">C29</strain>
        <tissue evidence="2">Fin</tissue>
    </source>
</reference>
<evidence type="ECO:0000256" key="1">
    <source>
        <dbReference type="SAM" id="MobiDB-lite"/>
    </source>
</evidence>
<gene>
    <name evidence="2" type="ORF">N1851_033920</name>
</gene>
<comment type="caution">
    <text evidence="2">The sequence shown here is derived from an EMBL/GenBank/DDBJ whole genome shotgun (WGS) entry which is preliminary data.</text>
</comment>
<feature type="region of interest" description="Disordered" evidence="1">
    <location>
        <begin position="1"/>
        <end position="83"/>
    </location>
</feature>
<sequence length="144" mass="14980">MRPCSLPCGVPWRVGTESGASPAAEDPATEGEPGDSTDPLSEGAASAAAERAEEETRATAPERRPLSPAEEGDDLLEMFPLGSDAPPLPARLTGRFGAVQLEDPNLSSALSQVAVVDGQSVQGVRPLTHPFFAIKNQLLYQGGD</sequence>